<accession>A0ABM7M4Q9</accession>
<sequence>MLRAGAGPMCLTTRVDLPELDEFVPHRTEDDAAFEGRPVPGLRAEFFRRPEGARIASVGRYSLGDREVLLAWGFVDEEHCRRHAVRDAAGGWHPAADGCPRVELIRDGQAVIGLAVRASTGDWVKTLA</sequence>
<reference evidence="1 2" key="1">
    <citation type="submission" date="2020-08" db="EMBL/GenBank/DDBJ databases">
        <title>Whole genome shotgun sequence of Actinoplanes ianthinogenes NBRC 13996.</title>
        <authorList>
            <person name="Komaki H."/>
            <person name="Tamura T."/>
        </authorList>
    </citation>
    <scope>NUCLEOTIDE SEQUENCE [LARGE SCALE GENOMIC DNA]</scope>
    <source>
        <strain evidence="1 2">NBRC 13996</strain>
    </source>
</reference>
<name>A0ABM7M4Q9_9ACTN</name>
<evidence type="ECO:0000313" key="1">
    <source>
        <dbReference type="EMBL" id="BCJ46561.1"/>
    </source>
</evidence>
<organism evidence="1 2">
    <name type="scientific">Actinoplanes ianthinogenes</name>
    <dbReference type="NCBI Taxonomy" id="122358"/>
    <lineage>
        <taxon>Bacteria</taxon>
        <taxon>Bacillati</taxon>
        <taxon>Actinomycetota</taxon>
        <taxon>Actinomycetes</taxon>
        <taxon>Micromonosporales</taxon>
        <taxon>Micromonosporaceae</taxon>
        <taxon>Actinoplanes</taxon>
    </lineage>
</organism>
<proteinExistence type="predicted"/>
<dbReference type="EMBL" id="AP023356">
    <property type="protein sequence ID" value="BCJ46561.1"/>
    <property type="molecule type" value="Genomic_DNA"/>
</dbReference>
<keyword evidence="2" id="KW-1185">Reference proteome</keyword>
<evidence type="ECO:0000313" key="2">
    <source>
        <dbReference type="Proteomes" id="UP000676967"/>
    </source>
</evidence>
<dbReference type="Proteomes" id="UP000676967">
    <property type="component" value="Chromosome"/>
</dbReference>
<protein>
    <submittedName>
        <fullName evidence="1">Uncharacterized protein</fullName>
    </submittedName>
</protein>
<gene>
    <name evidence="1" type="ORF">Aiant_72180</name>
</gene>